<evidence type="ECO:0000256" key="1">
    <source>
        <dbReference type="SAM" id="MobiDB-lite"/>
    </source>
</evidence>
<evidence type="ECO:0000313" key="4">
    <source>
        <dbReference type="Proteomes" id="UP000015354"/>
    </source>
</evidence>
<reference evidence="2 4" key="1">
    <citation type="journal article" date="2013" name="PLoS ONE">
        <title>Predicting the Proteins of Angomonas deanei, Strigomonas culicis and Their Respective Endosymbionts Reveals New Aspects of the Trypanosomatidae Family.</title>
        <authorList>
            <person name="Motta M.C."/>
            <person name="Martins A.C."/>
            <person name="de Souza S.S."/>
            <person name="Catta-Preta C.M."/>
            <person name="Silva R."/>
            <person name="Klein C.C."/>
            <person name="de Almeida L.G."/>
            <person name="de Lima Cunha O."/>
            <person name="Ciapina L.P."/>
            <person name="Brocchi M."/>
            <person name="Colabardini A.C."/>
            <person name="de Araujo Lima B."/>
            <person name="Machado C.R."/>
            <person name="de Almeida Soares C.M."/>
            <person name="Probst C.M."/>
            <person name="de Menezes C.B."/>
            <person name="Thompson C.E."/>
            <person name="Bartholomeu D.C."/>
            <person name="Gradia D.F."/>
            <person name="Pavoni D.P."/>
            <person name="Grisard E.C."/>
            <person name="Fantinatti-Garboggini F."/>
            <person name="Marchini F.K."/>
            <person name="Rodrigues-Luiz G.F."/>
            <person name="Wagner G."/>
            <person name="Goldman G.H."/>
            <person name="Fietto J.L."/>
            <person name="Elias M.C."/>
            <person name="Goldman M.H."/>
            <person name="Sagot M.F."/>
            <person name="Pereira M."/>
            <person name="Stoco P.H."/>
            <person name="de Mendonca-Neto R.P."/>
            <person name="Teixeira S.M."/>
            <person name="Maciel T.E."/>
            <person name="de Oliveira Mendes T.A."/>
            <person name="Urmenyi T.P."/>
            <person name="de Souza W."/>
            <person name="Schenkman S."/>
            <person name="de Vasconcelos A.T."/>
        </authorList>
    </citation>
    <scope>NUCLEOTIDE SEQUENCE [LARGE SCALE GENOMIC DNA]</scope>
</reference>
<dbReference type="EMBL" id="ATMH01003019">
    <property type="protein sequence ID" value="EPY32016.1"/>
    <property type="molecule type" value="Genomic_DNA"/>
</dbReference>
<dbReference type="EMBL" id="ATMH01002006">
    <property type="protein sequence ID" value="EPY33760.1"/>
    <property type="molecule type" value="Genomic_DNA"/>
</dbReference>
<comment type="caution">
    <text evidence="2">The sequence shown here is derived from an EMBL/GenBank/DDBJ whole genome shotgun (WGS) entry which is preliminary data.</text>
</comment>
<dbReference type="AlphaFoldDB" id="S9VY61"/>
<reference evidence="2" key="2">
    <citation type="submission" date="2013-03" db="EMBL/GenBank/DDBJ databases">
        <authorList>
            <person name="Motta M.C.M."/>
            <person name="Martins A.C.A."/>
            <person name="Preta C.M.C.C."/>
            <person name="Silva R."/>
            <person name="de Souza S.S."/>
            <person name="Klein C.C."/>
            <person name="de Almeida L.G.P."/>
            <person name="Cunha O.L."/>
            <person name="Colabardini A.C."/>
            <person name="Lima B.A."/>
            <person name="Machado C.R."/>
            <person name="Soares C.M.A."/>
            <person name="de Menezes C.B.A."/>
            <person name="Bartolomeu D.C."/>
            <person name="Grisard E.C."/>
            <person name="Fantinatti-Garboggini F."/>
            <person name="Rodrigues-Luiz G.F."/>
            <person name="Wagner G."/>
            <person name="Goldman G.H."/>
            <person name="Fietto J.L.R."/>
            <person name="Ciapina L.P."/>
            <person name="Brocchi M."/>
            <person name="Elias M.C."/>
            <person name="Goldman M.H.S."/>
            <person name="Sagot M.-F."/>
            <person name="Pereira M."/>
            <person name="Stoco P.H."/>
            <person name="Teixeira S.M.R."/>
            <person name="de Mendonca-Neto R.P."/>
            <person name="Maciel T.E.F."/>
            <person name="Mendes T.A.O."/>
            <person name="Urmenyi T.P."/>
            <person name="Teixeira M.M.G."/>
            <person name="de Camargo E.F.P."/>
            <person name="de Sousa W."/>
            <person name="Schenkman S."/>
            <person name="de Vasconcelos A.T.R."/>
        </authorList>
    </citation>
    <scope>NUCLEOTIDE SEQUENCE</scope>
</reference>
<keyword evidence="4" id="KW-1185">Reference proteome</keyword>
<feature type="compositionally biased region" description="Basic and acidic residues" evidence="1">
    <location>
        <begin position="178"/>
        <end position="212"/>
    </location>
</feature>
<feature type="compositionally biased region" description="Basic and acidic residues" evidence="1">
    <location>
        <begin position="127"/>
        <end position="144"/>
    </location>
</feature>
<organism evidence="2 4">
    <name type="scientific">Strigomonas culicis</name>
    <dbReference type="NCBI Taxonomy" id="28005"/>
    <lineage>
        <taxon>Eukaryota</taxon>
        <taxon>Discoba</taxon>
        <taxon>Euglenozoa</taxon>
        <taxon>Kinetoplastea</taxon>
        <taxon>Metakinetoplastina</taxon>
        <taxon>Trypanosomatida</taxon>
        <taxon>Trypanosomatidae</taxon>
        <taxon>Strigomonadinae</taxon>
        <taxon>Strigomonas</taxon>
    </lineage>
</organism>
<feature type="region of interest" description="Disordered" evidence="1">
    <location>
        <begin position="562"/>
        <end position="606"/>
    </location>
</feature>
<feature type="compositionally biased region" description="Low complexity" evidence="1">
    <location>
        <begin position="107"/>
        <end position="119"/>
    </location>
</feature>
<protein>
    <submittedName>
        <fullName evidence="2">Sn1-specific diacylglycerol lipase alpha</fullName>
    </submittedName>
</protein>
<gene>
    <name evidence="3" type="ORF">STCU_02006</name>
    <name evidence="2" type="ORF">STCU_03019</name>
</gene>
<accession>S9VY61</accession>
<name>S9VY61_9TRYP</name>
<feature type="compositionally biased region" description="Basic and acidic residues" evidence="1">
    <location>
        <begin position="568"/>
        <end position="606"/>
    </location>
</feature>
<sequence length="649" mass="72201">MDVDRRRGWFAVLLRREKEAVERAALEVVPRRLQCVVQTVREVVREHGGGGQDHLHVVGAHKVRHVHALGRAQPPGAHLHRLPQVHERRTGVQLRRRARRPHRRAAQRSAEGLALPGALPRRRARRVDRAGHLPRAEAVEEKQRLGHAGGGHHVEEVLAEAVEGVLRDARDHVIAHEGAHREPSRVLGDGHGERPAGRRVRETAQPRADLRRVGPQQRRQNERHAGAQRVAENHNFMALVYARANQVQDAVVFEAVLDVERALVHAAVDEVILRLRAAGRVAQRDDHRRRGQVGDAVDEGHGAAYRHDKGLRSAVVGHVVHRLEHAVAPAGQQDVLLRYLRLLQQRRDVAVGARAVVPAAVVAAAHEGVPQAEPREARAAVAVLVQQPPVYGHVEGAVGLELLDHTDLRVGERGRRARLRRLPLGPPRRRRRVVHAIRDDAARPRLVAVQQQEAGRQVARHHIVAAERLRQHPRHVAEGLVVLLVLAAAAQQPAPPPPRLGVRVRALERDAAAERVAHSQHQREGGHDTEIDQKRRVQNALCPHGRAVPHPAVEQRMPHAVARQPEQQNDHDEVHVQEDRHPHALGELKDRASRGEERGGEKAQRADAIEEAQAEVGSLPVHIVAFAVQGNKDTFLYPNFVKDKIGTHR</sequence>
<evidence type="ECO:0000313" key="2">
    <source>
        <dbReference type="EMBL" id="EPY32016.1"/>
    </source>
</evidence>
<evidence type="ECO:0000313" key="3">
    <source>
        <dbReference type="EMBL" id="EPY33760.1"/>
    </source>
</evidence>
<dbReference type="Proteomes" id="UP000015354">
    <property type="component" value="Unassembled WGS sequence"/>
</dbReference>
<proteinExistence type="predicted"/>
<feature type="region of interest" description="Disordered" evidence="1">
    <location>
        <begin position="178"/>
        <end position="227"/>
    </location>
</feature>
<feature type="compositionally biased region" description="Basic residues" evidence="1">
    <location>
        <begin position="94"/>
        <end position="106"/>
    </location>
</feature>
<feature type="region of interest" description="Disordered" evidence="1">
    <location>
        <begin position="92"/>
        <end position="149"/>
    </location>
</feature>